<evidence type="ECO:0000256" key="3">
    <source>
        <dbReference type="ARBA" id="ARBA00023236"/>
    </source>
</evidence>
<keyword evidence="1" id="KW-0227">DNA damage</keyword>
<sequence length="1108" mass="124272">MNNEAVPVAPGQWRLAEVQVANWGTFDGAIYRIPVSRKGQLITGPSGSGKSSLLDAIATVLTPDRWLRFNLAAQGAGTRSDQRSLMSYVRGAWARRTDEFEDRVVSEYLRPGPTWSGIVMRYENGVDLPVTLARLFFAKGNDTSRENLSSLYVLERAALDLRDLEPFARSGLESRKLQAAFPDALVNSGGKNTRFYQRLRSIFGIADESALQLLHKTQSAKNLDSLNQLFRESMLEKPETFKLAEEARTQFGELNEAHEHVVRLRQQRDLLAGLRDASIEYDLAESRAAAASTLGAHVLLYQRQRQLELAFAERTKIEEHLIVLRADSEYAAAQLRAAEESYDVSRQRTLELGGGDVEQLRLRVESAAAQVESTERRWQQMADRLAKLGIAPAPVNASEFAELVAEGFRSGAAASAESASGPSIKEHDQLAVARHNAQQLEREIDALARSKSSVPEKLQVVRKDLAEHLGVPVTALPFAAELLEVNAQYAAWTGAFERVLKQFALTLLVRSEHLIATRRWVDARSLQLLLVYEEVLPHVQPPKPVSSNSSLVHRVTVKPGAFEAWMHRTLSERFDYACVDQPDQFDDHARAVTINGQIKSSRTRYVKDDRVSIGNRGRWILGDHEAKHEALVELLASARAEVNRYEDIVDAATRQRDFALLREDTLNDLRTRPWAEFDVSSAKTDVDRLHKNLVELTGTNSDLAVAQERLDNSRQARDLANGRVSQLESDRQTAERRLGELAEMIAEIESRRADDGTGLHLTDELRTDLQTRFAAVRRSITLITLAETGQQVSERLYRERDQAKAIADKAGSEITSIATKFRERWRGASADLVANVEGRHGFIELYDGIVANGLPDHESRFFDLLRDRSRDMVGQLVDEIMHAPDEIEARIDPVNASLRRSAFDEARYLHIEVKTKRGEAATRFLQQLRSISENSWADDNAADAEHRFATLSALMQRLDSSDPQDRKWRDLCLDTRLHVTFLAHEIDDSGRRHSTYDSGAAMSGGQQQKLVVFCLAAALRYQLADPDDPLPRYGTIVLDEAFDKADSRYTRLALDVFQEFGFQMVLATPHKLLQTIEPYVGGATEVENPTRARSHVSSLMWENPRGAA</sequence>
<keyword evidence="4" id="KW-0175">Coiled coil</keyword>
<keyword evidence="6" id="KW-1185">Reference proteome</keyword>
<dbReference type="RefSeq" id="WP_209704813.1">
    <property type="nucleotide sequence ID" value="NZ_JAFIDA010000001.1"/>
</dbReference>
<dbReference type="Pfam" id="PF13558">
    <property type="entry name" value="SbcC_Walker_B"/>
    <property type="match status" value="1"/>
</dbReference>
<organism evidence="5 6">
    <name type="scientific">Leucobacter exalbidus</name>
    <dbReference type="NCBI Taxonomy" id="662960"/>
    <lineage>
        <taxon>Bacteria</taxon>
        <taxon>Bacillati</taxon>
        <taxon>Actinomycetota</taxon>
        <taxon>Actinomycetes</taxon>
        <taxon>Micrococcales</taxon>
        <taxon>Microbacteriaceae</taxon>
        <taxon>Leucobacter</taxon>
    </lineage>
</organism>
<name>A0A940PV58_9MICO</name>
<dbReference type="PANTHER" id="PTHR32182:SF0">
    <property type="entry name" value="DNA REPLICATION AND REPAIR PROTEIN RECF"/>
    <property type="match status" value="1"/>
</dbReference>
<keyword evidence="2" id="KW-0234">DNA repair</keyword>
<evidence type="ECO:0000256" key="2">
    <source>
        <dbReference type="ARBA" id="ARBA00023204"/>
    </source>
</evidence>
<dbReference type="EMBL" id="JAFIDA010000001">
    <property type="protein sequence ID" value="MBP1325806.1"/>
    <property type="molecule type" value="Genomic_DNA"/>
</dbReference>
<dbReference type="GO" id="GO:0006302">
    <property type="term" value="P:double-strand break repair"/>
    <property type="evidence" value="ECO:0007669"/>
    <property type="project" value="TreeGrafter"/>
</dbReference>
<gene>
    <name evidence="5" type="ORF">JOF28_001038</name>
</gene>
<dbReference type="SUPFAM" id="SSF52540">
    <property type="entry name" value="P-loop containing nucleoside triphosphate hydrolases"/>
    <property type="match status" value="2"/>
</dbReference>
<dbReference type="Gene3D" id="3.40.50.300">
    <property type="entry name" value="P-loop containing nucleotide triphosphate hydrolases"/>
    <property type="match status" value="1"/>
</dbReference>
<feature type="coiled-coil region" evidence="4">
    <location>
        <begin position="628"/>
        <end position="655"/>
    </location>
</feature>
<dbReference type="Pfam" id="PF13555">
    <property type="entry name" value="AAA_29"/>
    <property type="match status" value="1"/>
</dbReference>
<proteinExistence type="predicted"/>
<dbReference type="CDD" id="cd00267">
    <property type="entry name" value="ABC_ATPase"/>
    <property type="match status" value="1"/>
</dbReference>
<dbReference type="InterPro" id="IPR027417">
    <property type="entry name" value="P-loop_NTPase"/>
</dbReference>
<reference evidence="5" key="1">
    <citation type="submission" date="2021-02" db="EMBL/GenBank/DDBJ databases">
        <title>Sequencing the genomes of 1000 actinobacteria strains.</title>
        <authorList>
            <person name="Klenk H.-P."/>
        </authorList>
    </citation>
    <scope>NUCLEOTIDE SEQUENCE</scope>
    <source>
        <strain evidence="5">DSM 22850</strain>
    </source>
</reference>
<dbReference type="AlphaFoldDB" id="A0A940PV58"/>
<accession>A0A940PV58</accession>
<evidence type="ECO:0000313" key="5">
    <source>
        <dbReference type="EMBL" id="MBP1325806.1"/>
    </source>
</evidence>
<evidence type="ECO:0000313" key="6">
    <source>
        <dbReference type="Proteomes" id="UP000675163"/>
    </source>
</evidence>
<dbReference type="PANTHER" id="PTHR32182">
    <property type="entry name" value="DNA REPLICATION AND REPAIR PROTEIN RECF"/>
    <property type="match status" value="1"/>
</dbReference>
<protein>
    <submittedName>
        <fullName evidence="5">Uncharacterized protein YPO0396</fullName>
    </submittedName>
</protein>
<comment type="caution">
    <text evidence="5">The sequence shown here is derived from an EMBL/GenBank/DDBJ whole genome shotgun (WGS) entry which is preliminary data.</text>
</comment>
<evidence type="ECO:0000256" key="1">
    <source>
        <dbReference type="ARBA" id="ARBA00022763"/>
    </source>
</evidence>
<dbReference type="GO" id="GO:0000731">
    <property type="term" value="P:DNA synthesis involved in DNA repair"/>
    <property type="evidence" value="ECO:0007669"/>
    <property type="project" value="TreeGrafter"/>
</dbReference>
<feature type="coiled-coil region" evidence="4">
    <location>
        <begin position="717"/>
        <end position="751"/>
    </location>
</feature>
<keyword evidence="3" id="KW-0742">SOS response</keyword>
<evidence type="ECO:0000256" key="4">
    <source>
        <dbReference type="SAM" id="Coils"/>
    </source>
</evidence>
<dbReference type="Proteomes" id="UP000675163">
    <property type="component" value="Unassembled WGS sequence"/>
</dbReference>
<dbReference type="GO" id="GO:0009432">
    <property type="term" value="P:SOS response"/>
    <property type="evidence" value="ECO:0007669"/>
    <property type="project" value="UniProtKB-KW"/>
</dbReference>